<feature type="transmembrane region" description="Helical" evidence="1">
    <location>
        <begin position="58"/>
        <end position="77"/>
    </location>
</feature>
<evidence type="ECO:0000313" key="3">
    <source>
        <dbReference type="Proteomes" id="UP000613160"/>
    </source>
</evidence>
<dbReference type="EMBL" id="BMJJ01000018">
    <property type="protein sequence ID" value="GGD41815.1"/>
    <property type="molecule type" value="Genomic_DNA"/>
</dbReference>
<reference evidence="2" key="2">
    <citation type="submission" date="2020-09" db="EMBL/GenBank/DDBJ databases">
        <authorList>
            <person name="Sun Q."/>
            <person name="Zhou Y."/>
        </authorList>
    </citation>
    <scope>NUCLEOTIDE SEQUENCE</scope>
    <source>
        <strain evidence="2">CGMCC 1.15493</strain>
    </source>
</reference>
<keyword evidence="3" id="KW-1185">Reference proteome</keyword>
<name>A0A917DJQ4_9HYPH</name>
<dbReference type="AlphaFoldDB" id="A0A917DJQ4"/>
<organism evidence="2 3">
    <name type="scientific">Aureimonas glaciei</name>
    <dbReference type="NCBI Taxonomy" id="1776957"/>
    <lineage>
        <taxon>Bacteria</taxon>
        <taxon>Pseudomonadati</taxon>
        <taxon>Pseudomonadota</taxon>
        <taxon>Alphaproteobacteria</taxon>
        <taxon>Hyphomicrobiales</taxon>
        <taxon>Aurantimonadaceae</taxon>
        <taxon>Aureimonas</taxon>
    </lineage>
</organism>
<comment type="caution">
    <text evidence="2">The sequence shown here is derived from an EMBL/GenBank/DDBJ whole genome shotgun (WGS) entry which is preliminary data.</text>
</comment>
<keyword evidence="1" id="KW-1133">Transmembrane helix</keyword>
<sequence>MFLAQCRPEEIETLKGISRLDKEASEALFRLAKLDTEKLDLLLKGLNYVKAFGTVGTLGKWLVISVVTTFLGSMLLWEQISKFLSIFKDAPK</sequence>
<evidence type="ECO:0000256" key="1">
    <source>
        <dbReference type="SAM" id="Phobius"/>
    </source>
</evidence>
<keyword evidence="1" id="KW-0812">Transmembrane</keyword>
<accession>A0A917DJQ4</accession>
<keyword evidence="1" id="KW-0472">Membrane</keyword>
<reference evidence="2" key="1">
    <citation type="journal article" date="2014" name="Int. J. Syst. Evol. Microbiol.">
        <title>Complete genome sequence of Corynebacterium casei LMG S-19264T (=DSM 44701T), isolated from a smear-ripened cheese.</title>
        <authorList>
            <consortium name="US DOE Joint Genome Institute (JGI-PGF)"/>
            <person name="Walter F."/>
            <person name="Albersmeier A."/>
            <person name="Kalinowski J."/>
            <person name="Ruckert C."/>
        </authorList>
    </citation>
    <scope>NUCLEOTIDE SEQUENCE</scope>
    <source>
        <strain evidence="2">CGMCC 1.15493</strain>
    </source>
</reference>
<dbReference type="Proteomes" id="UP000613160">
    <property type="component" value="Unassembled WGS sequence"/>
</dbReference>
<gene>
    <name evidence="2" type="ORF">GCM10011335_50630</name>
</gene>
<protein>
    <submittedName>
        <fullName evidence="2">Uncharacterized protein</fullName>
    </submittedName>
</protein>
<evidence type="ECO:0000313" key="2">
    <source>
        <dbReference type="EMBL" id="GGD41815.1"/>
    </source>
</evidence>
<proteinExistence type="predicted"/>